<keyword evidence="1" id="KW-0812">Transmembrane</keyword>
<sequence length="220" mass="26526">MKKGVVLLVTLFFIMAITILILANLSDTKNYLDKKSLKFTKIQMLYYVNNIKNEILKEIKNISGDNLNRYYNMNFFYDIENIKINIKLQEYNKYNINLFRSKDEKDYFYLSEFLKSYEIYDIYAFKSILNEFDSIKSNKQLNEVFRKLEQEIYPSNSLSEVKNYIGFIKFDKKTFFSAPPDKDLLVELFIEVEYEDNIMNAYYILKKNTQGVEYFEYSFK</sequence>
<dbReference type="EMBL" id="CP032824">
    <property type="protein sequence ID" value="AYJ81206.1"/>
    <property type="molecule type" value="Genomic_DNA"/>
</dbReference>
<proteinExistence type="predicted"/>
<protein>
    <submittedName>
        <fullName evidence="2">Uncharacterized protein</fullName>
    </submittedName>
</protein>
<keyword evidence="1" id="KW-0472">Membrane</keyword>
<feature type="transmembrane region" description="Helical" evidence="1">
    <location>
        <begin position="6"/>
        <end position="25"/>
    </location>
</feature>
<dbReference type="AlphaFoldDB" id="A0AAD0XBB4"/>
<accession>A0AAD0XBB4</accession>
<organism evidence="2 3">
    <name type="scientific">Aliarcobacter cryaerophilus ATCC 43158</name>
    <dbReference type="NCBI Taxonomy" id="1032070"/>
    <lineage>
        <taxon>Bacteria</taxon>
        <taxon>Pseudomonadati</taxon>
        <taxon>Campylobacterota</taxon>
        <taxon>Epsilonproteobacteria</taxon>
        <taxon>Campylobacterales</taxon>
        <taxon>Arcobacteraceae</taxon>
        <taxon>Aliarcobacter</taxon>
    </lineage>
</organism>
<gene>
    <name evidence="2" type="ORF">ACRYA_a0081</name>
</gene>
<evidence type="ECO:0000313" key="2">
    <source>
        <dbReference type="EMBL" id="AYJ81206.1"/>
    </source>
</evidence>
<dbReference type="GeneID" id="39475631"/>
<keyword evidence="1" id="KW-1133">Transmembrane helix</keyword>
<name>A0AAD0XBB4_9BACT</name>
<reference evidence="2 3" key="1">
    <citation type="submission" date="2018-10" db="EMBL/GenBank/DDBJ databases">
        <title>Complete genome sequences of Arcobacter cryaerophilus strains ATCC 43158 and ATCC 49615.</title>
        <authorList>
            <person name="Miller W.G."/>
            <person name="Yee E."/>
            <person name="Bono J.L."/>
        </authorList>
    </citation>
    <scope>NUCLEOTIDE SEQUENCE [LARGE SCALE GENOMIC DNA]</scope>
    <source>
        <strain evidence="2 3">ATCC 43158</strain>
        <plasmid evidence="3">pacry43158</plasmid>
    </source>
</reference>
<dbReference type="RefSeq" id="WP_121443322.1">
    <property type="nucleotide sequence ID" value="NZ_CP021073.1"/>
</dbReference>
<dbReference type="Proteomes" id="UP000273809">
    <property type="component" value="Plasmid pACRY43158"/>
</dbReference>
<evidence type="ECO:0000256" key="1">
    <source>
        <dbReference type="SAM" id="Phobius"/>
    </source>
</evidence>
<geneLocation type="plasmid" evidence="3">
    <name>pacry43158</name>
</geneLocation>
<evidence type="ECO:0000313" key="3">
    <source>
        <dbReference type="Proteomes" id="UP000273809"/>
    </source>
</evidence>
<keyword evidence="2" id="KW-0614">Plasmid</keyword>
<dbReference type="KEGG" id="acre:ACRYA_a0081"/>